<name>A0A7Y7WD57_9PSED</name>
<accession>A0A7Y7WD57</accession>
<evidence type="ECO:0000313" key="4">
    <source>
        <dbReference type="EMBL" id="NWB46763.1"/>
    </source>
</evidence>
<dbReference type="InterPro" id="IPR001155">
    <property type="entry name" value="OxRdtase_FMN_N"/>
</dbReference>
<dbReference type="PANTHER" id="PTHR43656:SF2">
    <property type="entry name" value="BINDING OXIDOREDUCTASE, PUTATIVE (AFU_ORTHOLOGUE AFUA_2G08260)-RELATED"/>
    <property type="match status" value="1"/>
</dbReference>
<evidence type="ECO:0000259" key="3">
    <source>
        <dbReference type="Pfam" id="PF00724"/>
    </source>
</evidence>
<reference evidence="4 5" key="1">
    <citation type="submission" date="2020-04" db="EMBL/GenBank/DDBJ databases">
        <title>Molecular characterization of pseudomonads from Agaricus bisporus reveal novel blotch 2 pathogens in Western Europe.</title>
        <authorList>
            <person name="Taparia T."/>
            <person name="Krijger M."/>
            <person name="Haynes E."/>
            <person name="Elpinstone J.G."/>
            <person name="Noble R."/>
            <person name="Van Der Wolf J."/>
        </authorList>
    </citation>
    <scope>NUCLEOTIDE SEQUENCE [LARGE SCALE GENOMIC DNA]</scope>
    <source>
        <strain evidence="4 5">F1001</strain>
    </source>
</reference>
<dbReference type="InterPro" id="IPR013785">
    <property type="entry name" value="Aldolase_TIM"/>
</dbReference>
<dbReference type="RefSeq" id="WP_100941007.1">
    <property type="nucleotide sequence ID" value="NZ_JACAPU010000012.1"/>
</dbReference>
<comment type="caution">
    <text evidence="4">The sequence shown here is derived from an EMBL/GenBank/DDBJ whole genome shotgun (WGS) entry which is preliminary data.</text>
</comment>
<dbReference type="PANTHER" id="PTHR43656">
    <property type="entry name" value="BINDING OXIDOREDUCTASE, PUTATIVE (AFU_ORTHOLOGUE AFUA_2G08260)-RELATED"/>
    <property type="match status" value="1"/>
</dbReference>
<evidence type="ECO:0000256" key="2">
    <source>
        <dbReference type="ARBA" id="ARBA00023002"/>
    </source>
</evidence>
<evidence type="ECO:0000256" key="1">
    <source>
        <dbReference type="ARBA" id="ARBA00022630"/>
    </source>
</evidence>
<gene>
    <name evidence="4" type="ORF">HX829_09665</name>
</gene>
<dbReference type="Proteomes" id="UP000582981">
    <property type="component" value="Unassembled WGS sequence"/>
</dbReference>
<sequence length="434" mass="47399">MTHTTLSSTLARSLSILPEEASVVQDAPSLGSPFVLPNGCVLKNRLVKAAMSEQLGDRRHNPSPGLPVLYRQWAKGGIGLSISGNIMVDRQAIGELKNVVLDSHSDLGAFERWTRAAREGDTHFWAQLNHPGKQIINLLCEEPVAPSSVSLEGGLEKNFNRPRALTERGIETIIEQFATSARLAKAVGFTGVQIHGAHGYLINQFLSPRHNLREDRWGGSLPNRMRFVVAVYQAIRAVVGADFPVGIKLNSADFMRGGFTEEESLQVVRTLSELGLDQLEISGGTYESPVMVGDPAASTLAREAYFLNYAVRVREISALPLVVTGGFRSAKAMGEALGSGATDFIGLARPLALDPQMPAKLLQQAHYRMDLRPLSTGFDALDRIATLNVSWYEHQLQRMARHQLPKPGLSEWTSLGKTLLNFGACVMKKRSARG</sequence>
<dbReference type="CDD" id="cd04733">
    <property type="entry name" value="OYE_like_2_FMN"/>
    <property type="match status" value="1"/>
</dbReference>
<feature type="domain" description="NADH:flavin oxidoreductase/NADH oxidase N-terminal" evidence="3">
    <location>
        <begin position="33"/>
        <end position="364"/>
    </location>
</feature>
<dbReference type="AlphaFoldDB" id="A0A7Y7WD57"/>
<protein>
    <submittedName>
        <fullName evidence="4">NADH:flavin oxidoreductase/NADH oxidase family protein</fullName>
    </submittedName>
</protein>
<dbReference type="EMBL" id="JACAPU010000012">
    <property type="protein sequence ID" value="NWB46763.1"/>
    <property type="molecule type" value="Genomic_DNA"/>
</dbReference>
<proteinExistence type="predicted"/>
<evidence type="ECO:0000313" key="5">
    <source>
        <dbReference type="Proteomes" id="UP000582981"/>
    </source>
</evidence>
<dbReference type="Gene3D" id="3.20.20.70">
    <property type="entry name" value="Aldolase class I"/>
    <property type="match status" value="1"/>
</dbReference>
<dbReference type="GO" id="GO:0010181">
    <property type="term" value="F:FMN binding"/>
    <property type="evidence" value="ECO:0007669"/>
    <property type="project" value="InterPro"/>
</dbReference>
<dbReference type="SUPFAM" id="SSF51395">
    <property type="entry name" value="FMN-linked oxidoreductases"/>
    <property type="match status" value="1"/>
</dbReference>
<keyword evidence="2" id="KW-0560">Oxidoreductase</keyword>
<dbReference type="Pfam" id="PF00724">
    <property type="entry name" value="Oxidored_FMN"/>
    <property type="match status" value="1"/>
</dbReference>
<dbReference type="InterPro" id="IPR051799">
    <property type="entry name" value="NADH_flavin_oxidoreductase"/>
</dbReference>
<dbReference type="GO" id="GO:0016491">
    <property type="term" value="F:oxidoreductase activity"/>
    <property type="evidence" value="ECO:0007669"/>
    <property type="project" value="UniProtKB-KW"/>
</dbReference>
<keyword evidence="1" id="KW-0285">Flavoprotein</keyword>
<organism evidence="4 5">
    <name type="scientific">Pseudomonas gingeri</name>
    <dbReference type="NCBI Taxonomy" id="117681"/>
    <lineage>
        <taxon>Bacteria</taxon>
        <taxon>Pseudomonadati</taxon>
        <taxon>Pseudomonadota</taxon>
        <taxon>Gammaproteobacteria</taxon>
        <taxon>Pseudomonadales</taxon>
        <taxon>Pseudomonadaceae</taxon>
        <taxon>Pseudomonas</taxon>
    </lineage>
</organism>